<proteinExistence type="predicted"/>
<sequence precursor="true">MRLRLLALLATAMLASVAPAQRQMENLSRGLVAVKQEGGVYVGWRLFGVDPEGIAFNLYRVTADGEPVLANSDPLTGATNFVDAGADTSSPLAYFLKPVVDGAEGPASKRVAVWSDQRLEIPIESIEGYRPGDASVADLDGDGELDIVLHQVSRGRDNGSAGVTGEPVLDAYKMDGTHLWRINLGKNIREGEHYTQFMVYDLDGDGRAEVACKTADGTVDGQGKTIGDPDKDWRTLEEGSQRHGRILDGPEYFTVFDGATGAALETVDYVPGRGSIGAWGGIGGNAGNDSYGNRCDRFLACVAYLDGERPSVVMCRGVYGRIVMAAWDWRDGKLTQRWVFDTGSSQPPYDDASPFAGMGGHSLSVADVDGDGRDEVVYQAMVVDDDGKGLYSTGLRHGDSMHITDMYPDRPGMEVFTVQENEDDAELFQTPGAAMRDARTGEILWSHSPTVDVGGGMAADIDPTHRGYEAWGGPGGLRGEQGETLGPAPRNNDWCLWWDADPLRELLSCGRPGSKRWRRFRDPQPTRVMKWDWEKSEEQTIYECDAIGAGRGPAIVGDLLGDWREEILMVAPDRKSLRLYTTTIPTDLRLVTLLHDPQYRLGIAWQNVVYNKPCHPSFYLGDGMTAPPRPSVYLVGAGEALPGSANNR</sequence>
<feature type="signal peptide" evidence="1">
    <location>
        <begin position="1"/>
        <end position="20"/>
    </location>
</feature>
<comment type="caution">
    <text evidence="4">The sequence shown here is derived from an EMBL/GenBank/DDBJ whole genome shotgun (WGS) entry which is preliminary data.</text>
</comment>
<dbReference type="CDD" id="cd10318">
    <property type="entry name" value="RGL11"/>
    <property type="match status" value="1"/>
</dbReference>
<dbReference type="OrthoDB" id="9802318at2"/>
<keyword evidence="1" id="KW-0732">Signal</keyword>
<dbReference type="InterPro" id="IPR013783">
    <property type="entry name" value="Ig-like_fold"/>
</dbReference>
<dbReference type="EMBL" id="SJPQ01000001">
    <property type="protein sequence ID" value="TWT90851.1"/>
    <property type="molecule type" value="Genomic_DNA"/>
</dbReference>
<feature type="chain" id="PRO_5022930864" evidence="1">
    <location>
        <begin position="21"/>
        <end position="648"/>
    </location>
</feature>
<dbReference type="InterPro" id="IPR028994">
    <property type="entry name" value="Integrin_alpha_N"/>
</dbReference>
<dbReference type="EC" id="4.2.2.-" evidence="4"/>
<dbReference type="PANTHER" id="PTHR43118">
    <property type="entry name" value="RHAMNOGALACTURONAN LYASE (EUROFUNG)"/>
    <property type="match status" value="1"/>
</dbReference>
<dbReference type="Pfam" id="PF21348">
    <property type="entry name" value="RGL11_C"/>
    <property type="match status" value="1"/>
</dbReference>
<gene>
    <name evidence="4" type="primary">yesX</name>
    <name evidence="4" type="ORF">Mal64_12480</name>
</gene>
<keyword evidence="4" id="KW-0456">Lyase</keyword>
<dbReference type="Proteomes" id="UP000315440">
    <property type="component" value="Unassembled WGS sequence"/>
</dbReference>
<dbReference type="PANTHER" id="PTHR43118:SF1">
    <property type="entry name" value="RHAMNOGALACTURONAN LYASE (EUROFUNG)"/>
    <property type="match status" value="1"/>
</dbReference>
<dbReference type="RefSeq" id="WP_146398101.1">
    <property type="nucleotide sequence ID" value="NZ_SJPQ01000001.1"/>
</dbReference>
<organism evidence="4 5">
    <name type="scientific">Pseudobythopirellula maris</name>
    <dbReference type="NCBI Taxonomy" id="2527991"/>
    <lineage>
        <taxon>Bacteria</taxon>
        <taxon>Pseudomonadati</taxon>
        <taxon>Planctomycetota</taxon>
        <taxon>Planctomycetia</taxon>
        <taxon>Pirellulales</taxon>
        <taxon>Lacipirellulaceae</taxon>
        <taxon>Pseudobythopirellula</taxon>
    </lineage>
</organism>
<dbReference type="InterPro" id="IPR041624">
    <property type="entry name" value="RGI_lyase"/>
</dbReference>
<name>A0A5C5ZV95_9BACT</name>
<dbReference type="SUPFAM" id="SSF69318">
    <property type="entry name" value="Integrin alpha N-terminal domain"/>
    <property type="match status" value="1"/>
</dbReference>
<dbReference type="AlphaFoldDB" id="A0A5C5ZV95"/>
<evidence type="ECO:0000259" key="2">
    <source>
        <dbReference type="Pfam" id="PF18370"/>
    </source>
</evidence>
<protein>
    <submittedName>
        <fullName evidence="4">Rhamnogalacturonan exolyase YesX</fullName>
        <ecNumber evidence="4">4.2.2.-</ecNumber>
    </submittedName>
</protein>
<feature type="domain" description="Rhamnogalacturonan lyase family 11 C-terminal" evidence="3">
    <location>
        <begin position="128"/>
        <end position="630"/>
    </location>
</feature>
<evidence type="ECO:0000313" key="4">
    <source>
        <dbReference type="EMBL" id="TWT90851.1"/>
    </source>
</evidence>
<dbReference type="GO" id="GO:0016829">
    <property type="term" value="F:lyase activity"/>
    <property type="evidence" value="ECO:0007669"/>
    <property type="project" value="UniProtKB-KW"/>
</dbReference>
<dbReference type="InterPro" id="IPR034641">
    <property type="entry name" value="RGL11"/>
</dbReference>
<keyword evidence="5" id="KW-1185">Reference proteome</keyword>
<evidence type="ECO:0000256" key="1">
    <source>
        <dbReference type="SAM" id="SignalP"/>
    </source>
</evidence>
<evidence type="ECO:0000313" key="5">
    <source>
        <dbReference type="Proteomes" id="UP000315440"/>
    </source>
</evidence>
<feature type="domain" description="Rhamnogalacturonan I lyase beta-sheet" evidence="2">
    <location>
        <begin position="22"/>
        <end position="114"/>
    </location>
</feature>
<dbReference type="Pfam" id="PF18370">
    <property type="entry name" value="RGI_lyase"/>
    <property type="match status" value="1"/>
</dbReference>
<dbReference type="InterPro" id="IPR049366">
    <property type="entry name" value="RGL11_C"/>
</dbReference>
<dbReference type="Gene3D" id="2.60.40.10">
    <property type="entry name" value="Immunoglobulins"/>
    <property type="match status" value="1"/>
</dbReference>
<reference evidence="4 5" key="1">
    <citation type="submission" date="2019-02" db="EMBL/GenBank/DDBJ databases">
        <title>Deep-cultivation of Planctomycetes and their phenomic and genomic characterization uncovers novel biology.</title>
        <authorList>
            <person name="Wiegand S."/>
            <person name="Jogler M."/>
            <person name="Boedeker C."/>
            <person name="Pinto D."/>
            <person name="Vollmers J."/>
            <person name="Rivas-Marin E."/>
            <person name="Kohn T."/>
            <person name="Peeters S.H."/>
            <person name="Heuer A."/>
            <person name="Rast P."/>
            <person name="Oberbeckmann S."/>
            <person name="Bunk B."/>
            <person name="Jeske O."/>
            <person name="Meyerdierks A."/>
            <person name="Storesund J.E."/>
            <person name="Kallscheuer N."/>
            <person name="Luecker S."/>
            <person name="Lage O.M."/>
            <person name="Pohl T."/>
            <person name="Merkel B.J."/>
            <person name="Hornburger P."/>
            <person name="Mueller R.-W."/>
            <person name="Bruemmer F."/>
            <person name="Labrenz M."/>
            <person name="Spormann A.M."/>
            <person name="Op Den Camp H."/>
            <person name="Overmann J."/>
            <person name="Amann R."/>
            <person name="Jetten M.S.M."/>
            <person name="Mascher T."/>
            <person name="Medema M.H."/>
            <person name="Devos D.P."/>
            <person name="Kaster A.-K."/>
            <person name="Ovreas L."/>
            <person name="Rohde M."/>
            <person name="Galperin M.Y."/>
            <person name="Jogler C."/>
        </authorList>
    </citation>
    <scope>NUCLEOTIDE SEQUENCE [LARGE SCALE GENOMIC DNA]</scope>
    <source>
        <strain evidence="4 5">Mal64</strain>
    </source>
</reference>
<evidence type="ECO:0000259" key="3">
    <source>
        <dbReference type="Pfam" id="PF21348"/>
    </source>
</evidence>
<accession>A0A5C5ZV95</accession>